<evidence type="ECO:0000256" key="8">
    <source>
        <dbReference type="SAM" id="Phobius"/>
    </source>
</evidence>
<organism evidence="9 10">
    <name type="scientific">Candidatus Cryptobacteroides excrementavium</name>
    <dbReference type="NCBI Taxonomy" id="2840759"/>
    <lineage>
        <taxon>Bacteria</taxon>
        <taxon>Pseudomonadati</taxon>
        <taxon>Bacteroidota</taxon>
        <taxon>Bacteroidia</taxon>
        <taxon>Bacteroidales</taxon>
        <taxon>Candidatus Cryptobacteroides</taxon>
    </lineage>
</organism>
<evidence type="ECO:0000256" key="3">
    <source>
        <dbReference type="ARBA" id="ARBA00022475"/>
    </source>
</evidence>
<evidence type="ECO:0000256" key="1">
    <source>
        <dbReference type="ARBA" id="ARBA00004651"/>
    </source>
</evidence>
<comment type="subcellular location">
    <subcellularLocation>
        <location evidence="1">Cell membrane</location>
        <topology evidence="1">Multi-pass membrane protein</topology>
    </subcellularLocation>
</comment>
<accession>A0A9D9J206</accession>
<dbReference type="GO" id="GO:0005886">
    <property type="term" value="C:plasma membrane"/>
    <property type="evidence" value="ECO:0007669"/>
    <property type="project" value="UniProtKB-SubCell"/>
</dbReference>
<keyword evidence="7 8" id="KW-0472">Membrane</keyword>
<comment type="similarity">
    <text evidence="2">Belongs to the MreD family.</text>
</comment>
<proteinExistence type="inferred from homology"/>
<feature type="transmembrane region" description="Helical" evidence="8">
    <location>
        <begin position="144"/>
        <end position="166"/>
    </location>
</feature>
<dbReference type="InterPro" id="IPR007227">
    <property type="entry name" value="Cell_shape_determining_MreD"/>
</dbReference>
<name>A0A9D9J206_9BACT</name>
<evidence type="ECO:0000256" key="6">
    <source>
        <dbReference type="ARBA" id="ARBA00022989"/>
    </source>
</evidence>
<keyword evidence="4 8" id="KW-0812">Transmembrane</keyword>
<keyword evidence="3" id="KW-1003">Cell membrane</keyword>
<comment type="caution">
    <text evidence="9">The sequence shown here is derived from an EMBL/GenBank/DDBJ whole genome shotgun (WGS) entry which is preliminary data.</text>
</comment>
<feature type="transmembrane region" description="Helical" evidence="8">
    <location>
        <begin position="6"/>
        <end position="26"/>
    </location>
</feature>
<gene>
    <name evidence="9" type="primary">mreD</name>
    <name evidence="9" type="ORF">IAB78_01310</name>
</gene>
<reference evidence="9" key="2">
    <citation type="journal article" date="2021" name="PeerJ">
        <title>Extensive microbial diversity within the chicken gut microbiome revealed by metagenomics and culture.</title>
        <authorList>
            <person name="Gilroy R."/>
            <person name="Ravi A."/>
            <person name="Getino M."/>
            <person name="Pursley I."/>
            <person name="Horton D.L."/>
            <person name="Alikhan N.F."/>
            <person name="Baker D."/>
            <person name="Gharbi K."/>
            <person name="Hall N."/>
            <person name="Watson M."/>
            <person name="Adriaenssens E.M."/>
            <person name="Foster-Nyarko E."/>
            <person name="Jarju S."/>
            <person name="Secka A."/>
            <person name="Antonio M."/>
            <person name="Oren A."/>
            <person name="Chaudhuri R.R."/>
            <person name="La Ragione R."/>
            <person name="Hildebrand F."/>
            <person name="Pallen M.J."/>
        </authorList>
    </citation>
    <scope>NUCLEOTIDE SEQUENCE</scope>
    <source>
        <strain evidence="9">B2-16538</strain>
    </source>
</reference>
<evidence type="ECO:0000313" key="9">
    <source>
        <dbReference type="EMBL" id="MBO8485049.1"/>
    </source>
</evidence>
<protein>
    <submittedName>
        <fullName evidence="9">Rod shape-determining protein MreD</fullName>
    </submittedName>
</protein>
<feature type="transmembrane region" description="Helical" evidence="8">
    <location>
        <begin position="65"/>
        <end position="84"/>
    </location>
</feature>
<feature type="transmembrane region" description="Helical" evidence="8">
    <location>
        <begin position="38"/>
        <end position="59"/>
    </location>
</feature>
<dbReference type="EMBL" id="JADILX010000023">
    <property type="protein sequence ID" value="MBO8485049.1"/>
    <property type="molecule type" value="Genomic_DNA"/>
</dbReference>
<keyword evidence="5" id="KW-0133">Cell shape</keyword>
<feature type="transmembrane region" description="Helical" evidence="8">
    <location>
        <begin position="114"/>
        <end position="132"/>
    </location>
</feature>
<evidence type="ECO:0000256" key="4">
    <source>
        <dbReference type="ARBA" id="ARBA00022692"/>
    </source>
</evidence>
<evidence type="ECO:0000256" key="7">
    <source>
        <dbReference type="ARBA" id="ARBA00023136"/>
    </source>
</evidence>
<evidence type="ECO:0000256" key="5">
    <source>
        <dbReference type="ARBA" id="ARBA00022960"/>
    </source>
</evidence>
<dbReference type="GO" id="GO:0008360">
    <property type="term" value="P:regulation of cell shape"/>
    <property type="evidence" value="ECO:0007669"/>
    <property type="project" value="UniProtKB-KW"/>
</dbReference>
<dbReference type="AlphaFoldDB" id="A0A9D9J206"/>
<sequence length="171" mass="18250">MKTTQHFGLLYVMAAIVQIIICNYFHLSAYITLSILPAMILCIPMNVGTVPAMLIAFGSGLAVDALAEGLIGLNALAAVPVAFFRKPLVRLIFGEDVIEREGSISFRKYGPLKISAAVLVVQAVFLAIYIMADGAGTRPFWFNAARFGASVAAGWALSMVTAGVLLPDDKK</sequence>
<evidence type="ECO:0000256" key="2">
    <source>
        <dbReference type="ARBA" id="ARBA00007776"/>
    </source>
</evidence>
<keyword evidence="6 8" id="KW-1133">Transmembrane helix</keyword>
<reference evidence="9" key="1">
    <citation type="submission" date="2020-10" db="EMBL/GenBank/DDBJ databases">
        <authorList>
            <person name="Gilroy R."/>
        </authorList>
    </citation>
    <scope>NUCLEOTIDE SEQUENCE</scope>
    <source>
        <strain evidence="9">B2-16538</strain>
    </source>
</reference>
<dbReference type="Proteomes" id="UP000823750">
    <property type="component" value="Unassembled WGS sequence"/>
</dbReference>
<evidence type="ECO:0000313" key="10">
    <source>
        <dbReference type="Proteomes" id="UP000823750"/>
    </source>
</evidence>
<dbReference type="NCBIfam" id="TIGR03426">
    <property type="entry name" value="shape_MreD"/>
    <property type="match status" value="1"/>
</dbReference>